<evidence type="ECO:0000313" key="2">
    <source>
        <dbReference type="EMBL" id="CCC57728.1"/>
    </source>
</evidence>
<sequence>MAIYFFTIVIQYIITILMAIIIFLILIRYLKNLLSPVKTIRAKVIDKKAFMIRTVNIPYHVSRNLNRTKFSITFETEGGKTIELLCNNILYDGIFKGEEGYLTYQGEWLKDFRKNESFEGWAENEFI</sequence>
<reference evidence="2 3" key="1">
    <citation type="journal article" date="2011" name="J. Bacteriol.">
        <title>Draft genome sequence of Caloramator australicus strain RC3T, a thermoanaerobe from the Great Artesian Basin of Australia.</title>
        <authorList>
            <person name="Ogg C.D."/>
            <person name="Patel B.K.C."/>
        </authorList>
    </citation>
    <scope>NUCLEOTIDE SEQUENCE [LARGE SCALE GENOMIC DNA]</scope>
    <source>
        <strain evidence="2 3">RC3</strain>
    </source>
</reference>
<gene>
    <name evidence="2" type="ORF">CAAU_0078</name>
</gene>
<accession>G0V3N8</accession>
<feature type="transmembrane region" description="Helical" evidence="1">
    <location>
        <begin position="6"/>
        <end position="30"/>
    </location>
</feature>
<dbReference type="InterPro" id="IPR019635">
    <property type="entry name" value="DUF2500"/>
</dbReference>
<comment type="caution">
    <text evidence="2">The sequence shown here is derived from an EMBL/GenBank/DDBJ whole genome shotgun (WGS) entry which is preliminary data.</text>
</comment>
<keyword evidence="1" id="KW-0812">Transmembrane</keyword>
<dbReference type="RefSeq" id="WP_008907451.1">
    <property type="nucleotide sequence ID" value="NZ_CAKP01000001.1"/>
</dbReference>
<keyword evidence="3" id="KW-1185">Reference proteome</keyword>
<dbReference type="Gene3D" id="2.40.50.660">
    <property type="match status" value="1"/>
</dbReference>
<evidence type="ECO:0000256" key="1">
    <source>
        <dbReference type="SAM" id="Phobius"/>
    </source>
</evidence>
<dbReference type="Pfam" id="PF10694">
    <property type="entry name" value="DUF2500"/>
    <property type="match status" value="1"/>
</dbReference>
<dbReference type="STRING" id="857293.CAAU_0078"/>
<protein>
    <recommendedName>
        <fullName evidence="4">DUF2500 domain-containing protein</fullName>
    </recommendedName>
</protein>
<dbReference type="EMBL" id="CAKP01000001">
    <property type="protein sequence ID" value="CCC57728.1"/>
    <property type="molecule type" value="Genomic_DNA"/>
</dbReference>
<keyword evidence="1" id="KW-0472">Membrane</keyword>
<organism evidence="2 3">
    <name type="scientific">Caloramator australicus RC3</name>
    <dbReference type="NCBI Taxonomy" id="857293"/>
    <lineage>
        <taxon>Bacteria</taxon>
        <taxon>Bacillati</taxon>
        <taxon>Bacillota</taxon>
        <taxon>Clostridia</taxon>
        <taxon>Eubacteriales</taxon>
        <taxon>Clostridiaceae</taxon>
        <taxon>Caloramator</taxon>
    </lineage>
</organism>
<evidence type="ECO:0000313" key="3">
    <source>
        <dbReference type="Proteomes" id="UP000007652"/>
    </source>
</evidence>
<evidence type="ECO:0008006" key="4">
    <source>
        <dbReference type="Google" id="ProtNLM"/>
    </source>
</evidence>
<keyword evidence="1" id="KW-1133">Transmembrane helix</keyword>
<proteinExistence type="predicted"/>
<dbReference type="AlphaFoldDB" id="G0V3N8"/>
<dbReference type="Proteomes" id="UP000007652">
    <property type="component" value="Unassembled WGS sequence"/>
</dbReference>
<name>G0V3N8_9CLOT</name>
<dbReference type="OrthoDB" id="282886at2"/>